<keyword evidence="2" id="KW-1185">Reference proteome</keyword>
<comment type="caution">
    <text evidence="1">The sequence shown here is derived from an EMBL/GenBank/DDBJ whole genome shotgun (WGS) entry which is preliminary data.</text>
</comment>
<dbReference type="PROSITE" id="PS51257">
    <property type="entry name" value="PROKAR_LIPOPROTEIN"/>
    <property type="match status" value="1"/>
</dbReference>
<evidence type="ECO:0000313" key="1">
    <source>
        <dbReference type="EMBL" id="RJL13701.1"/>
    </source>
</evidence>
<evidence type="ECO:0000313" key="2">
    <source>
        <dbReference type="Proteomes" id="UP000283587"/>
    </source>
</evidence>
<dbReference type="Proteomes" id="UP000283587">
    <property type="component" value="Unassembled WGS sequence"/>
</dbReference>
<accession>A0A419A6B0</accession>
<reference evidence="2" key="1">
    <citation type="submission" date="2018-09" db="EMBL/GenBank/DDBJ databases">
        <title>Paracoccus onubensis nov. sp. a moderate halophilic bacterium isolated from Gruta de las Maravillas (Aracena, Spain).</title>
        <authorList>
            <person name="Jurado V."/>
            <person name="Gutierrez-Patricio S."/>
            <person name="Gonzalez-Pimentel J.L."/>
            <person name="Miller A.Z."/>
            <person name="Laiz L."/>
            <person name="Saiz-Jimenez C."/>
        </authorList>
    </citation>
    <scope>NUCLEOTIDE SEQUENCE [LARGE SCALE GENOMIC DNA]</scope>
    <source>
        <strain evidence="2">DSM 26381</strain>
    </source>
</reference>
<dbReference type="OrthoDB" id="7777983at2"/>
<name>A0A419A6B0_9RHOB</name>
<protein>
    <recommendedName>
        <fullName evidence="3">Lipoprotein</fullName>
    </recommendedName>
</protein>
<sequence>MRTCLALAALAMVAACSINPRNYETEPVTVETAEGAVTCQLYTKRMLDWDRAVSRPATMSVEAADEVCREEGRRQQAEG</sequence>
<gene>
    <name evidence="1" type="ORF">D3P05_11750</name>
</gene>
<organism evidence="1 2">
    <name type="scientific">Paracoccus siganidrum</name>
    <dbReference type="NCBI Taxonomy" id="1276757"/>
    <lineage>
        <taxon>Bacteria</taxon>
        <taxon>Pseudomonadati</taxon>
        <taxon>Pseudomonadota</taxon>
        <taxon>Alphaproteobacteria</taxon>
        <taxon>Rhodobacterales</taxon>
        <taxon>Paracoccaceae</taxon>
        <taxon>Paracoccus</taxon>
    </lineage>
</organism>
<dbReference type="RefSeq" id="WP_119898382.1">
    <property type="nucleotide sequence ID" value="NZ_QNRC01000013.1"/>
</dbReference>
<proteinExistence type="predicted"/>
<dbReference type="AlphaFoldDB" id="A0A419A6B0"/>
<evidence type="ECO:0008006" key="3">
    <source>
        <dbReference type="Google" id="ProtNLM"/>
    </source>
</evidence>
<dbReference type="EMBL" id="QZEW01000044">
    <property type="protein sequence ID" value="RJL13701.1"/>
    <property type="molecule type" value="Genomic_DNA"/>
</dbReference>